<dbReference type="EMBL" id="OX459118">
    <property type="protein sequence ID" value="CAI9090504.1"/>
    <property type="molecule type" value="Genomic_DNA"/>
</dbReference>
<organism evidence="2 3">
    <name type="scientific">Oldenlandia corymbosa var. corymbosa</name>
    <dbReference type="NCBI Taxonomy" id="529605"/>
    <lineage>
        <taxon>Eukaryota</taxon>
        <taxon>Viridiplantae</taxon>
        <taxon>Streptophyta</taxon>
        <taxon>Embryophyta</taxon>
        <taxon>Tracheophyta</taxon>
        <taxon>Spermatophyta</taxon>
        <taxon>Magnoliopsida</taxon>
        <taxon>eudicotyledons</taxon>
        <taxon>Gunneridae</taxon>
        <taxon>Pentapetalae</taxon>
        <taxon>asterids</taxon>
        <taxon>lamiids</taxon>
        <taxon>Gentianales</taxon>
        <taxon>Rubiaceae</taxon>
        <taxon>Rubioideae</taxon>
        <taxon>Spermacoceae</taxon>
        <taxon>Hedyotis-Oldenlandia complex</taxon>
        <taxon>Oldenlandia</taxon>
    </lineage>
</organism>
<dbReference type="AlphaFoldDB" id="A0AAV1C781"/>
<evidence type="ECO:0000313" key="3">
    <source>
        <dbReference type="Proteomes" id="UP001161247"/>
    </source>
</evidence>
<name>A0AAV1C781_OLDCO</name>
<reference evidence="2" key="1">
    <citation type="submission" date="2023-03" db="EMBL/GenBank/DDBJ databases">
        <authorList>
            <person name="Julca I."/>
        </authorList>
    </citation>
    <scope>NUCLEOTIDE SEQUENCE</scope>
</reference>
<feature type="region of interest" description="Disordered" evidence="1">
    <location>
        <begin position="61"/>
        <end position="94"/>
    </location>
</feature>
<accession>A0AAV1C781</accession>
<proteinExistence type="predicted"/>
<protein>
    <submittedName>
        <fullName evidence="2">OLC1v1025286C1</fullName>
    </submittedName>
</protein>
<feature type="compositionally biased region" description="Basic and acidic residues" evidence="1">
    <location>
        <begin position="17"/>
        <end position="30"/>
    </location>
</feature>
<evidence type="ECO:0000313" key="2">
    <source>
        <dbReference type="EMBL" id="CAI9090504.1"/>
    </source>
</evidence>
<gene>
    <name evidence="2" type="ORF">OLC1_LOCUS2654</name>
</gene>
<sequence length="120" mass="13380">MARGRKPGLKTVQNAVKETETKGESSSKQEERVIAMEIVENVGTDGESANPKLKERIVELASAEQNKGKKQQNGVSEESGKKKSTWEESIEGENRATTWDTFNVNKMRRSGAKLEFIQPK</sequence>
<keyword evidence="3" id="KW-1185">Reference proteome</keyword>
<dbReference type="Proteomes" id="UP001161247">
    <property type="component" value="Chromosome 1"/>
</dbReference>
<feature type="region of interest" description="Disordered" evidence="1">
    <location>
        <begin position="1"/>
        <end position="30"/>
    </location>
</feature>
<evidence type="ECO:0000256" key="1">
    <source>
        <dbReference type="SAM" id="MobiDB-lite"/>
    </source>
</evidence>